<accession>A0A643BSW3</accession>
<evidence type="ECO:0000256" key="3">
    <source>
        <dbReference type="ARBA" id="ARBA00022606"/>
    </source>
</evidence>
<keyword evidence="9" id="KW-1185">Reference proteome</keyword>
<dbReference type="PANTHER" id="PTHR24242:SF253">
    <property type="entry name" value="OLFACTORY RECEPTOR-RELATED"/>
    <property type="match status" value="1"/>
</dbReference>
<feature type="non-terminal residue" evidence="8">
    <location>
        <position position="175"/>
    </location>
</feature>
<dbReference type="PANTHER" id="PTHR24242">
    <property type="entry name" value="G-PROTEIN COUPLED RECEPTOR"/>
    <property type="match status" value="1"/>
</dbReference>
<keyword evidence="3" id="KW-0716">Sensory transduction</keyword>
<dbReference type="OrthoDB" id="10537568at2759"/>
<evidence type="ECO:0000256" key="4">
    <source>
        <dbReference type="ARBA" id="ARBA00022725"/>
    </source>
</evidence>
<dbReference type="GO" id="GO:0004930">
    <property type="term" value="F:G protein-coupled receptor activity"/>
    <property type="evidence" value="ECO:0007669"/>
    <property type="project" value="UniProtKB-KW"/>
</dbReference>
<keyword evidence="6" id="KW-0675">Receptor</keyword>
<proteinExistence type="predicted"/>
<evidence type="ECO:0000256" key="5">
    <source>
        <dbReference type="ARBA" id="ARBA00023040"/>
    </source>
</evidence>
<comment type="subcellular location">
    <subcellularLocation>
        <location evidence="1">Cell membrane</location>
        <topology evidence="1">Multi-pass membrane protein</topology>
    </subcellularLocation>
</comment>
<evidence type="ECO:0000256" key="6">
    <source>
        <dbReference type="ARBA" id="ARBA00023170"/>
    </source>
</evidence>
<keyword evidence="4" id="KW-0552">Olfaction</keyword>
<gene>
    <name evidence="8" type="ORF">E2I00_013845</name>
</gene>
<name>A0A643BSW3_BALPH</name>
<keyword evidence="2" id="KW-1003">Cell membrane</keyword>
<keyword evidence="7" id="KW-0472">Membrane</keyword>
<evidence type="ECO:0000313" key="8">
    <source>
        <dbReference type="EMBL" id="KAB0391061.1"/>
    </source>
</evidence>
<keyword evidence="7" id="KW-0812">Transmembrane</keyword>
<dbReference type="InterPro" id="IPR050939">
    <property type="entry name" value="Olfactory_GPCR1"/>
</dbReference>
<protein>
    <recommendedName>
        <fullName evidence="10">G-protein coupled receptors family 1 profile domain-containing protein</fullName>
    </recommendedName>
</protein>
<keyword evidence="5" id="KW-0807">Transducer</keyword>
<evidence type="ECO:0000256" key="1">
    <source>
        <dbReference type="ARBA" id="ARBA00004651"/>
    </source>
</evidence>
<keyword evidence="7" id="KW-1133">Transmembrane helix</keyword>
<comment type="caution">
    <text evidence="8">The sequence shown here is derived from an EMBL/GenBank/DDBJ whole genome shotgun (WGS) entry which is preliminary data.</text>
</comment>
<dbReference type="SUPFAM" id="SSF81321">
    <property type="entry name" value="Family A G protein-coupled receptor-like"/>
    <property type="match status" value="1"/>
</dbReference>
<dbReference type="Proteomes" id="UP000437017">
    <property type="component" value="Unassembled WGS sequence"/>
</dbReference>
<organism evidence="8 9">
    <name type="scientific">Balaenoptera physalus</name>
    <name type="common">Fin whale</name>
    <name type="synonym">Balaena physalus</name>
    <dbReference type="NCBI Taxonomy" id="9770"/>
    <lineage>
        <taxon>Eukaryota</taxon>
        <taxon>Metazoa</taxon>
        <taxon>Chordata</taxon>
        <taxon>Craniata</taxon>
        <taxon>Vertebrata</taxon>
        <taxon>Euteleostomi</taxon>
        <taxon>Mammalia</taxon>
        <taxon>Eutheria</taxon>
        <taxon>Laurasiatheria</taxon>
        <taxon>Artiodactyla</taxon>
        <taxon>Whippomorpha</taxon>
        <taxon>Cetacea</taxon>
        <taxon>Mysticeti</taxon>
        <taxon>Balaenopteridae</taxon>
        <taxon>Balaenoptera</taxon>
    </lineage>
</organism>
<keyword evidence="5" id="KW-0297">G-protein coupled receptor</keyword>
<evidence type="ECO:0000256" key="7">
    <source>
        <dbReference type="SAM" id="Phobius"/>
    </source>
</evidence>
<sequence length="175" mass="19209">MVLFAIFLTLYLLTLLENTLIISLVCSPVHPPGLHDLRPLCGRLPPTHYLLLLRPQICLGLALSSWLGGLLVSVVKISCVASLSYCGPNVLNQFFCDVSPLLNLSCTHVTLTELLLWPRMRPSGGLCSKCLRLLPAAKPSTCASHLIVVDIFCSVLLFTYSRPSRVEPTDLNKLL</sequence>
<dbReference type="GO" id="GO:0005886">
    <property type="term" value="C:plasma membrane"/>
    <property type="evidence" value="ECO:0007669"/>
    <property type="project" value="UniProtKB-SubCell"/>
</dbReference>
<dbReference type="AlphaFoldDB" id="A0A643BSW3"/>
<dbReference type="EMBL" id="SGJD01004838">
    <property type="protein sequence ID" value="KAB0391061.1"/>
    <property type="molecule type" value="Genomic_DNA"/>
</dbReference>
<evidence type="ECO:0000256" key="2">
    <source>
        <dbReference type="ARBA" id="ARBA00022475"/>
    </source>
</evidence>
<dbReference type="GO" id="GO:0007608">
    <property type="term" value="P:sensory perception of smell"/>
    <property type="evidence" value="ECO:0007669"/>
    <property type="project" value="UniProtKB-KW"/>
</dbReference>
<evidence type="ECO:0000313" key="9">
    <source>
        <dbReference type="Proteomes" id="UP000437017"/>
    </source>
</evidence>
<evidence type="ECO:0008006" key="10">
    <source>
        <dbReference type="Google" id="ProtNLM"/>
    </source>
</evidence>
<feature type="transmembrane region" description="Helical" evidence="7">
    <location>
        <begin position="52"/>
        <end position="75"/>
    </location>
</feature>
<reference evidence="8 9" key="1">
    <citation type="journal article" date="2019" name="PLoS ONE">
        <title>Genomic analyses reveal an absence of contemporary introgressive admixture between fin whales and blue whales, despite known hybrids.</title>
        <authorList>
            <person name="Westbury M.V."/>
            <person name="Petersen B."/>
            <person name="Lorenzen E.D."/>
        </authorList>
    </citation>
    <scope>NUCLEOTIDE SEQUENCE [LARGE SCALE GENOMIC DNA]</scope>
    <source>
        <strain evidence="8">FinWhale-01</strain>
    </source>
</reference>